<evidence type="ECO:0000256" key="5">
    <source>
        <dbReference type="SAM" id="Phobius"/>
    </source>
</evidence>
<dbReference type="OrthoDB" id="2544694at2759"/>
<feature type="transmembrane region" description="Helical" evidence="5">
    <location>
        <begin position="387"/>
        <end position="406"/>
    </location>
</feature>
<dbReference type="SUPFAM" id="SSF103473">
    <property type="entry name" value="MFS general substrate transporter"/>
    <property type="match status" value="1"/>
</dbReference>
<protein>
    <submittedName>
        <fullName evidence="6">Sugar (And other) transporter domain-containing protein</fullName>
    </submittedName>
</protein>
<dbReference type="Gene3D" id="1.20.1250.20">
    <property type="entry name" value="MFS general substrate transporter like domains"/>
    <property type="match status" value="2"/>
</dbReference>
<dbReference type="PANTHER" id="PTHR48022:SF28">
    <property type="entry name" value="MAJOR FACILITATOR SUPERFAMILY (MFS) PROFILE DOMAIN-CONTAINING PROTEIN-RELATED"/>
    <property type="match status" value="1"/>
</dbReference>
<feature type="transmembrane region" description="Helical" evidence="5">
    <location>
        <begin position="188"/>
        <end position="212"/>
    </location>
</feature>
<accession>L8WP28</accession>
<name>L8WP28_THACA</name>
<dbReference type="InterPro" id="IPR036259">
    <property type="entry name" value="MFS_trans_sf"/>
</dbReference>
<keyword evidence="7" id="KW-1185">Reference proteome</keyword>
<gene>
    <name evidence="6" type="ORF">AG1IA_07439</name>
</gene>
<keyword evidence="2 5" id="KW-0812">Transmembrane</keyword>
<dbReference type="GO" id="GO:0005351">
    <property type="term" value="F:carbohydrate:proton symporter activity"/>
    <property type="evidence" value="ECO:0007669"/>
    <property type="project" value="TreeGrafter"/>
</dbReference>
<reference evidence="6 7" key="1">
    <citation type="journal article" date="2013" name="Nat. Commun.">
        <title>The evolution and pathogenic mechanisms of the rice sheath blight pathogen.</title>
        <authorList>
            <person name="Zheng A."/>
            <person name="Lin R."/>
            <person name="Xu L."/>
            <person name="Qin P."/>
            <person name="Tang C."/>
            <person name="Ai P."/>
            <person name="Zhang D."/>
            <person name="Liu Y."/>
            <person name="Sun Z."/>
            <person name="Feng H."/>
            <person name="Wang Y."/>
            <person name="Chen Y."/>
            <person name="Liang X."/>
            <person name="Fu R."/>
            <person name="Li Q."/>
            <person name="Zhang J."/>
            <person name="Yu X."/>
            <person name="Xie Z."/>
            <person name="Ding L."/>
            <person name="Guan P."/>
            <person name="Tang J."/>
            <person name="Liang Y."/>
            <person name="Wang S."/>
            <person name="Deng Q."/>
            <person name="Li S."/>
            <person name="Zhu J."/>
            <person name="Wang L."/>
            <person name="Liu H."/>
            <person name="Li P."/>
        </authorList>
    </citation>
    <scope>NUCLEOTIDE SEQUENCE [LARGE SCALE GENOMIC DNA]</scope>
    <source>
        <strain evidence="7">AG-1 IA</strain>
    </source>
</reference>
<organism evidence="6 7">
    <name type="scientific">Thanatephorus cucumeris (strain AG1-IA)</name>
    <name type="common">Rice sheath blight fungus</name>
    <name type="synonym">Rhizoctonia solani</name>
    <dbReference type="NCBI Taxonomy" id="983506"/>
    <lineage>
        <taxon>Eukaryota</taxon>
        <taxon>Fungi</taxon>
        <taxon>Dikarya</taxon>
        <taxon>Basidiomycota</taxon>
        <taxon>Agaricomycotina</taxon>
        <taxon>Agaricomycetes</taxon>
        <taxon>Cantharellales</taxon>
        <taxon>Ceratobasidiaceae</taxon>
        <taxon>Rhizoctonia</taxon>
        <taxon>Rhizoctonia solani AG-1</taxon>
    </lineage>
</organism>
<comment type="subcellular location">
    <subcellularLocation>
        <location evidence="1">Membrane</location>
        <topology evidence="1">Multi-pass membrane protein</topology>
    </subcellularLocation>
</comment>
<dbReference type="GO" id="GO:0016020">
    <property type="term" value="C:membrane"/>
    <property type="evidence" value="ECO:0007669"/>
    <property type="project" value="UniProtKB-SubCell"/>
</dbReference>
<dbReference type="Proteomes" id="UP000011668">
    <property type="component" value="Unassembled WGS sequence"/>
</dbReference>
<dbReference type="STRING" id="983506.L8WP28"/>
<keyword evidence="4 5" id="KW-0472">Membrane</keyword>
<keyword evidence="3 5" id="KW-1133">Transmembrane helix</keyword>
<sequence>MTVRWTKRQEIRLPTDRYRGVLFRHHTQASNQFSYPGDINEGTNQTHIGFTHKSLFRQYVGIRRPGASHSNNDTYCLGIYVNWQVSEDVSPCSVSFSECYSLILIKEGVYLNRCYCDARGNHSSNCKPGLCDDDRIKDSFRDRIGNNCRYIINYTITTLGLANTQERIQLCLSSRPSFRPRLLEEFLFVYRIPIALQLVLILPLLLLSLFVVPESPRWLASHARTEEAKHVLRMLYTAPPTSDEPPEADMIFNAIIDTVNYDKQFGSEHWGDVLRLLKYDDPIKSRRRLLIACGIQAFQQLGGINCKYPRFGFSVHHLNPYLITKSLIITLEDRRSAKTIADLLTFDVRRTLRTSRSTRMGISWPASLRPSWFSCKRPQGLRLNLLIANRFMGLFTIGFQAVVWVYPSEILPLRFRAKGSALSTARLCSNRLLHFPRVQQTKGMSLEEINELFSTTALVE</sequence>
<dbReference type="InterPro" id="IPR050360">
    <property type="entry name" value="MFS_Sugar_Transporters"/>
</dbReference>
<proteinExistence type="predicted"/>
<evidence type="ECO:0000313" key="7">
    <source>
        <dbReference type="Proteomes" id="UP000011668"/>
    </source>
</evidence>
<dbReference type="InterPro" id="IPR005828">
    <property type="entry name" value="MFS_sugar_transport-like"/>
</dbReference>
<dbReference type="Pfam" id="PF00083">
    <property type="entry name" value="Sugar_tr"/>
    <property type="match status" value="1"/>
</dbReference>
<evidence type="ECO:0000256" key="4">
    <source>
        <dbReference type="ARBA" id="ARBA00023136"/>
    </source>
</evidence>
<evidence type="ECO:0000256" key="3">
    <source>
        <dbReference type="ARBA" id="ARBA00022989"/>
    </source>
</evidence>
<evidence type="ECO:0000256" key="2">
    <source>
        <dbReference type="ARBA" id="ARBA00022692"/>
    </source>
</evidence>
<dbReference type="HOGENOM" id="CLU_594711_0_0_1"/>
<dbReference type="EMBL" id="AFRT01002132">
    <property type="protein sequence ID" value="ELU38532.1"/>
    <property type="molecule type" value="Genomic_DNA"/>
</dbReference>
<evidence type="ECO:0000313" key="6">
    <source>
        <dbReference type="EMBL" id="ELU38532.1"/>
    </source>
</evidence>
<dbReference type="PANTHER" id="PTHR48022">
    <property type="entry name" value="PLASTIDIC GLUCOSE TRANSPORTER 4"/>
    <property type="match status" value="1"/>
</dbReference>
<comment type="caution">
    <text evidence="6">The sequence shown here is derived from an EMBL/GenBank/DDBJ whole genome shotgun (WGS) entry which is preliminary data.</text>
</comment>
<evidence type="ECO:0000256" key="1">
    <source>
        <dbReference type="ARBA" id="ARBA00004141"/>
    </source>
</evidence>
<dbReference type="AlphaFoldDB" id="L8WP28"/>